<dbReference type="InterPro" id="IPR036291">
    <property type="entry name" value="NAD(P)-bd_dom_sf"/>
</dbReference>
<dbReference type="InterPro" id="IPR019665">
    <property type="entry name" value="OxRdtase/DH_put_Rossmann_dom"/>
</dbReference>
<name>A0A6N7XJ11_9FIRM</name>
<keyword evidence="4" id="KW-1185">Reference proteome</keyword>
<evidence type="ECO:0000259" key="2">
    <source>
        <dbReference type="Pfam" id="PF10728"/>
    </source>
</evidence>
<dbReference type="InterPro" id="IPR037108">
    <property type="entry name" value="TM1727-like_C_sf"/>
</dbReference>
<dbReference type="PANTHER" id="PTHR40459">
    <property type="entry name" value="CONSERVED HYPOTHETICAL ALANINE AND LEUCINE RICH PROTEIN"/>
    <property type="match status" value="1"/>
</dbReference>
<gene>
    <name evidence="3" type="ORF">FYJ65_07815</name>
</gene>
<feature type="domain" description="DUF2520" evidence="2">
    <location>
        <begin position="136"/>
        <end position="259"/>
    </location>
</feature>
<dbReference type="InterPro" id="IPR008927">
    <property type="entry name" value="6-PGluconate_DH-like_C_sf"/>
</dbReference>
<dbReference type="Proteomes" id="UP000469424">
    <property type="component" value="Unassembled WGS sequence"/>
</dbReference>
<evidence type="ECO:0000313" key="3">
    <source>
        <dbReference type="EMBL" id="MST71208.1"/>
    </source>
</evidence>
<dbReference type="PANTHER" id="PTHR40459:SF1">
    <property type="entry name" value="CONSERVED HYPOTHETICAL ALANINE AND LEUCINE RICH PROTEIN"/>
    <property type="match status" value="1"/>
</dbReference>
<protein>
    <submittedName>
        <fullName evidence="3">DUF2520 domain-containing protein</fullName>
    </submittedName>
</protein>
<proteinExistence type="predicted"/>
<dbReference type="SUPFAM" id="SSF48179">
    <property type="entry name" value="6-phosphogluconate dehydrogenase C-terminal domain-like"/>
    <property type="match status" value="1"/>
</dbReference>
<evidence type="ECO:0000313" key="4">
    <source>
        <dbReference type="Proteomes" id="UP000469424"/>
    </source>
</evidence>
<dbReference type="Pfam" id="PF10728">
    <property type="entry name" value="DUF2520"/>
    <property type="match status" value="1"/>
</dbReference>
<accession>A0A6N7XJ11</accession>
<dbReference type="AlphaFoldDB" id="A0A6N7XJ11"/>
<dbReference type="EMBL" id="VUNA01000016">
    <property type="protein sequence ID" value="MST71208.1"/>
    <property type="molecule type" value="Genomic_DNA"/>
</dbReference>
<evidence type="ECO:0000259" key="1">
    <source>
        <dbReference type="Pfam" id="PF10727"/>
    </source>
</evidence>
<dbReference type="RefSeq" id="WP_154554769.1">
    <property type="nucleotide sequence ID" value="NZ_VUNA01000016.1"/>
</dbReference>
<dbReference type="Gene3D" id="3.40.50.720">
    <property type="entry name" value="NAD(P)-binding Rossmann-like Domain"/>
    <property type="match status" value="1"/>
</dbReference>
<dbReference type="Gene3D" id="1.10.1040.20">
    <property type="entry name" value="ProC-like, C-terminal domain"/>
    <property type="match status" value="1"/>
</dbReference>
<feature type="domain" description="Putative oxidoreductase/dehydrogenase Rossmann-like" evidence="1">
    <location>
        <begin position="4"/>
        <end position="118"/>
    </location>
</feature>
<dbReference type="Pfam" id="PF10727">
    <property type="entry name" value="Rossmann-like"/>
    <property type="match status" value="1"/>
</dbReference>
<organism evidence="3 4">
    <name type="scientific">Mogibacterium kristiansenii</name>
    <dbReference type="NCBI Taxonomy" id="2606708"/>
    <lineage>
        <taxon>Bacteria</taxon>
        <taxon>Bacillati</taxon>
        <taxon>Bacillota</taxon>
        <taxon>Clostridia</taxon>
        <taxon>Peptostreptococcales</taxon>
        <taxon>Anaerovoracaceae</taxon>
        <taxon>Mogibacterium</taxon>
    </lineage>
</organism>
<sequence>MQTKIGFIGAGKVGVSLGKFFREGGLTVTGYYNRHREAAQAAADFTESACFDSAEAVADASDVIFLTVPDNKIREVYESLRGVDLRGKKICHCSGALSAEEAFPDIEALGATGYSIHPLFPVSDKWASYKELGSAFFCIEGTGPLDFWVKTLESLGPRVQEISGDAKATYHAACAISSNLVCALVNTSLNLLQDCGFTEAGAREALTPLILSNVKHLLEDGPVQALTGPVERGDAETVRKHLSVLGDGPEGEMYRAASEVLVSIAECKNPDREYAGLRRILE</sequence>
<comment type="caution">
    <text evidence="3">The sequence shown here is derived from an EMBL/GenBank/DDBJ whole genome shotgun (WGS) entry which is preliminary data.</text>
</comment>
<dbReference type="InterPro" id="IPR018931">
    <property type="entry name" value="DUF2520"/>
</dbReference>
<reference evidence="3 4" key="1">
    <citation type="submission" date="2019-08" db="EMBL/GenBank/DDBJ databases">
        <title>In-depth cultivation of the pig gut microbiome towards novel bacterial diversity and tailored functional studies.</title>
        <authorList>
            <person name="Wylensek D."/>
            <person name="Hitch T.C.A."/>
            <person name="Clavel T."/>
        </authorList>
    </citation>
    <scope>NUCLEOTIDE SEQUENCE [LARGE SCALE GENOMIC DNA]</scope>
    <source>
        <strain evidence="3 4">WCA-MUC-591-APC-4B</strain>
    </source>
</reference>
<dbReference type="SUPFAM" id="SSF51735">
    <property type="entry name" value="NAD(P)-binding Rossmann-fold domains"/>
    <property type="match status" value="1"/>
</dbReference>